<dbReference type="Proteomes" id="UP000735302">
    <property type="component" value="Unassembled WGS sequence"/>
</dbReference>
<gene>
    <name evidence="2" type="ORF">PoB_004448300</name>
</gene>
<feature type="region of interest" description="Disordered" evidence="1">
    <location>
        <begin position="73"/>
        <end position="95"/>
    </location>
</feature>
<proteinExistence type="predicted"/>
<reference evidence="2 3" key="1">
    <citation type="journal article" date="2021" name="Elife">
        <title>Chloroplast acquisition without the gene transfer in kleptoplastic sea slugs, Plakobranchus ocellatus.</title>
        <authorList>
            <person name="Maeda T."/>
            <person name="Takahashi S."/>
            <person name="Yoshida T."/>
            <person name="Shimamura S."/>
            <person name="Takaki Y."/>
            <person name="Nagai Y."/>
            <person name="Toyoda A."/>
            <person name="Suzuki Y."/>
            <person name="Arimoto A."/>
            <person name="Ishii H."/>
            <person name="Satoh N."/>
            <person name="Nishiyama T."/>
            <person name="Hasebe M."/>
            <person name="Maruyama T."/>
            <person name="Minagawa J."/>
            <person name="Obokata J."/>
            <person name="Shigenobu S."/>
        </authorList>
    </citation>
    <scope>NUCLEOTIDE SEQUENCE [LARGE SCALE GENOMIC DNA]</scope>
</reference>
<evidence type="ECO:0000313" key="2">
    <source>
        <dbReference type="EMBL" id="GFO17978.1"/>
    </source>
</evidence>
<keyword evidence="3" id="KW-1185">Reference proteome</keyword>
<sequence>MSLNEKKVFMKIAIDVKDVKERKSVSDVHKRNNTLVFSLKSEGTRMRVCKNMFLNATGPKKWWVLNTVTEGVPSNHKETQSTSGLRWSDFCKGIP</sequence>
<accession>A0AAV4BEG2</accession>
<comment type="caution">
    <text evidence="2">The sequence shown here is derived from an EMBL/GenBank/DDBJ whole genome shotgun (WGS) entry which is preliminary data.</text>
</comment>
<dbReference type="EMBL" id="BLXT01004909">
    <property type="protein sequence ID" value="GFO17978.1"/>
    <property type="molecule type" value="Genomic_DNA"/>
</dbReference>
<name>A0AAV4BEG2_9GAST</name>
<evidence type="ECO:0000256" key="1">
    <source>
        <dbReference type="SAM" id="MobiDB-lite"/>
    </source>
</evidence>
<evidence type="ECO:0000313" key="3">
    <source>
        <dbReference type="Proteomes" id="UP000735302"/>
    </source>
</evidence>
<protein>
    <submittedName>
        <fullName evidence="2">Uncharacterized protein</fullName>
    </submittedName>
</protein>
<dbReference type="AlphaFoldDB" id="A0AAV4BEG2"/>
<organism evidence="2 3">
    <name type="scientific">Plakobranchus ocellatus</name>
    <dbReference type="NCBI Taxonomy" id="259542"/>
    <lineage>
        <taxon>Eukaryota</taxon>
        <taxon>Metazoa</taxon>
        <taxon>Spiralia</taxon>
        <taxon>Lophotrochozoa</taxon>
        <taxon>Mollusca</taxon>
        <taxon>Gastropoda</taxon>
        <taxon>Heterobranchia</taxon>
        <taxon>Euthyneura</taxon>
        <taxon>Panpulmonata</taxon>
        <taxon>Sacoglossa</taxon>
        <taxon>Placobranchoidea</taxon>
        <taxon>Plakobranchidae</taxon>
        <taxon>Plakobranchus</taxon>
    </lineage>
</organism>